<keyword evidence="4" id="KW-1185">Reference proteome</keyword>
<dbReference type="Proteomes" id="UP000183975">
    <property type="component" value="Unassembled WGS sequence"/>
</dbReference>
<evidence type="ECO:0000259" key="2">
    <source>
        <dbReference type="Pfam" id="PF02517"/>
    </source>
</evidence>
<protein>
    <recommendedName>
        <fullName evidence="2">CAAX prenyl protease 2/Lysostaphin resistance protein A-like domain-containing protein</fullName>
    </recommendedName>
</protein>
<feature type="transmembrane region" description="Helical" evidence="1">
    <location>
        <begin position="270"/>
        <end position="293"/>
    </location>
</feature>
<dbReference type="PANTHER" id="PTHR36435:SF1">
    <property type="entry name" value="CAAX AMINO TERMINAL PROTEASE FAMILY PROTEIN"/>
    <property type="match status" value="1"/>
</dbReference>
<dbReference type="Pfam" id="PF02517">
    <property type="entry name" value="Rce1-like"/>
    <property type="match status" value="1"/>
</dbReference>
<dbReference type="InterPro" id="IPR003675">
    <property type="entry name" value="Rce1/LyrA-like_dom"/>
</dbReference>
<proteinExistence type="predicted"/>
<keyword evidence="1" id="KW-1133">Transmembrane helix</keyword>
<dbReference type="AlphaFoldDB" id="A0A1M6KEL0"/>
<feature type="transmembrane region" description="Helical" evidence="1">
    <location>
        <begin position="37"/>
        <end position="55"/>
    </location>
</feature>
<dbReference type="OrthoDB" id="2035856at2"/>
<feature type="transmembrane region" description="Helical" evidence="1">
    <location>
        <begin position="157"/>
        <end position="184"/>
    </location>
</feature>
<name>A0A1M6KEL0_9FIRM</name>
<sequence length="294" mass="32889">MARRTNQYFLFVFLFFMLGSTILGLLLINFLALPSDLANIILQFLVFIPMLVIYVKTEKVSVKECFSLRPLNWKNALLCLGIAYCALPFISMIVVLTSPLQPNLVEQAMGELNDSSLFSMLFVIAVQPAVFEELLFRGAALHGYRSLGAKKALLMSALMFAMLHMNLQQALYAFLLGAIFAFMVQRTGSIFASMLPHFLINALNCVAATAQTPQQGVVEELSFTQELLSTGLQCLIFLPFLALLMYLFLRRNPAPTPALPADTDAPKEKIFTASFWIIVAIFIFFGVLPNLYWN</sequence>
<dbReference type="PANTHER" id="PTHR36435">
    <property type="entry name" value="SLR1288 PROTEIN"/>
    <property type="match status" value="1"/>
</dbReference>
<accession>A0A1M6KEL0</accession>
<organism evidence="3 4">
    <name type="scientific">Anaerotignum lactatifermentans DSM 14214</name>
    <dbReference type="NCBI Taxonomy" id="1121323"/>
    <lineage>
        <taxon>Bacteria</taxon>
        <taxon>Bacillati</taxon>
        <taxon>Bacillota</taxon>
        <taxon>Clostridia</taxon>
        <taxon>Lachnospirales</taxon>
        <taxon>Anaerotignaceae</taxon>
        <taxon>Anaerotignum</taxon>
    </lineage>
</organism>
<evidence type="ECO:0000313" key="3">
    <source>
        <dbReference type="EMBL" id="SHJ57363.1"/>
    </source>
</evidence>
<dbReference type="RefSeq" id="WP_072848020.1">
    <property type="nucleotide sequence ID" value="NZ_FRAH01000003.1"/>
</dbReference>
<feature type="transmembrane region" description="Helical" evidence="1">
    <location>
        <begin position="227"/>
        <end position="249"/>
    </location>
</feature>
<evidence type="ECO:0000256" key="1">
    <source>
        <dbReference type="SAM" id="Phobius"/>
    </source>
</evidence>
<dbReference type="InterPro" id="IPR052710">
    <property type="entry name" value="CAAX_protease"/>
</dbReference>
<keyword evidence="1" id="KW-0812">Transmembrane</keyword>
<feature type="transmembrane region" description="Helical" evidence="1">
    <location>
        <begin position="7"/>
        <end position="31"/>
    </location>
</feature>
<reference evidence="3 4" key="1">
    <citation type="submission" date="2016-11" db="EMBL/GenBank/DDBJ databases">
        <authorList>
            <person name="Jaros S."/>
            <person name="Januszkiewicz K."/>
            <person name="Wedrychowicz H."/>
        </authorList>
    </citation>
    <scope>NUCLEOTIDE SEQUENCE [LARGE SCALE GENOMIC DNA]</scope>
    <source>
        <strain evidence="3 4">DSM 14214</strain>
    </source>
</reference>
<feature type="domain" description="CAAX prenyl protease 2/Lysostaphin resistance protein A-like" evidence="2">
    <location>
        <begin position="116"/>
        <end position="203"/>
    </location>
</feature>
<gene>
    <name evidence="3" type="ORF">SAMN02745138_00140</name>
</gene>
<feature type="transmembrane region" description="Helical" evidence="1">
    <location>
        <begin position="76"/>
        <end position="97"/>
    </location>
</feature>
<evidence type="ECO:0000313" key="4">
    <source>
        <dbReference type="Proteomes" id="UP000183975"/>
    </source>
</evidence>
<dbReference type="GO" id="GO:0080120">
    <property type="term" value="P:CAAX-box protein maturation"/>
    <property type="evidence" value="ECO:0007669"/>
    <property type="project" value="UniProtKB-ARBA"/>
</dbReference>
<dbReference type="GO" id="GO:0004175">
    <property type="term" value="F:endopeptidase activity"/>
    <property type="evidence" value="ECO:0007669"/>
    <property type="project" value="UniProtKB-ARBA"/>
</dbReference>
<dbReference type="EMBL" id="FRAH01000003">
    <property type="protein sequence ID" value="SHJ57363.1"/>
    <property type="molecule type" value="Genomic_DNA"/>
</dbReference>
<keyword evidence="1" id="KW-0472">Membrane</keyword>